<gene>
    <name evidence="11" type="ORF">Acr_00g0073230</name>
    <name evidence="12" type="ORF">Acr_00g0073250</name>
</gene>
<keyword evidence="3" id="KW-0805">Transcription regulation</keyword>
<keyword evidence="2" id="KW-0611">Plant defense</keyword>
<dbReference type="SUPFAM" id="SSF54171">
    <property type="entry name" value="DNA-binding domain"/>
    <property type="match status" value="1"/>
</dbReference>
<feature type="region of interest" description="Disordered" evidence="9">
    <location>
        <begin position="1"/>
        <end position="51"/>
    </location>
</feature>
<reference evidence="11" key="2">
    <citation type="submission" date="2020-08" db="EMBL/GenBank/DDBJ databases">
        <title>De Novo Assembly of kiwifruit Actinidia rufa.</title>
        <authorList>
            <person name="Sugita-Konishi S."/>
            <person name="Sato K."/>
            <person name="Mori E."/>
            <person name="Abe Y."/>
            <person name="Kisaki G."/>
            <person name="Hamano K."/>
            <person name="Suezawa K."/>
            <person name="Otani M."/>
            <person name="Fukuda T."/>
            <person name="Manabe T."/>
            <person name="Gomi K."/>
            <person name="Tabuchi M."/>
            <person name="Akimitsu K."/>
            <person name="Kataoka I."/>
        </authorList>
    </citation>
    <scope>NUCLEOTIDE SEQUENCE</scope>
    <source>
        <strain evidence="11">Fuchu</strain>
    </source>
</reference>
<dbReference type="InterPro" id="IPR001471">
    <property type="entry name" value="AP2/ERF_dom"/>
</dbReference>
<evidence type="ECO:0000256" key="1">
    <source>
        <dbReference type="ARBA" id="ARBA00004123"/>
    </source>
</evidence>
<feature type="compositionally biased region" description="Low complexity" evidence="9">
    <location>
        <begin position="8"/>
        <end position="21"/>
    </location>
</feature>
<dbReference type="PRINTS" id="PR00367">
    <property type="entry name" value="ETHRSPELEMNT"/>
</dbReference>
<dbReference type="PANTHER" id="PTHR31985">
    <property type="entry name" value="ETHYLENE-RESPONSIVE TRANSCRIPTION FACTOR ERF042-RELATED"/>
    <property type="match status" value="1"/>
</dbReference>
<keyword evidence="4 11" id="KW-0238">DNA-binding</keyword>
<dbReference type="PROSITE" id="PS51032">
    <property type="entry name" value="AP2_ERF"/>
    <property type="match status" value="1"/>
</dbReference>
<dbReference type="InterPro" id="IPR016177">
    <property type="entry name" value="DNA-bd_dom_sf"/>
</dbReference>
<organism evidence="11 13">
    <name type="scientific">Actinidia rufa</name>
    <dbReference type="NCBI Taxonomy" id="165716"/>
    <lineage>
        <taxon>Eukaryota</taxon>
        <taxon>Viridiplantae</taxon>
        <taxon>Streptophyta</taxon>
        <taxon>Embryophyta</taxon>
        <taxon>Tracheophyta</taxon>
        <taxon>Spermatophyta</taxon>
        <taxon>Magnoliopsida</taxon>
        <taxon>eudicotyledons</taxon>
        <taxon>Gunneridae</taxon>
        <taxon>Pentapetalae</taxon>
        <taxon>asterids</taxon>
        <taxon>Ericales</taxon>
        <taxon>Actinidiaceae</taxon>
        <taxon>Actinidia</taxon>
    </lineage>
</organism>
<dbReference type="Pfam" id="PF00847">
    <property type="entry name" value="AP2"/>
    <property type="match status" value="1"/>
</dbReference>
<keyword evidence="13" id="KW-1185">Reference proteome</keyword>
<evidence type="ECO:0000313" key="13">
    <source>
        <dbReference type="Proteomes" id="UP000585474"/>
    </source>
</evidence>
<protein>
    <submittedName>
        <fullName evidence="11">Integrase-type DNA-binding superfamily protein</fullName>
    </submittedName>
</protein>
<evidence type="ECO:0000256" key="5">
    <source>
        <dbReference type="ARBA" id="ARBA00023159"/>
    </source>
</evidence>
<evidence type="ECO:0000256" key="6">
    <source>
        <dbReference type="ARBA" id="ARBA00023163"/>
    </source>
</evidence>
<evidence type="ECO:0000313" key="12">
    <source>
        <dbReference type="EMBL" id="GFS41246.1"/>
    </source>
</evidence>
<dbReference type="InterPro" id="IPR051032">
    <property type="entry name" value="AP2/ERF_TF_ERF_subfamily"/>
</dbReference>
<dbReference type="CDD" id="cd00018">
    <property type="entry name" value="AP2"/>
    <property type="match status" value="1"/>
</dbReference>
<evidence type="ECO:0000256" key="8">
    <source>
        <dbReference type="ARBA" id="ARBA00024343"/>
    </source>
</evidence>
<dbReference type="AlphaFoldDB" id="A0A7J0DU65"/>
<accession>A0A7J0DU65</accession>
<evidence type="ECO:0000256" key="3">
    <source>
        <dbReference type="ARBA" id="ARBA00023015"/>
    </source>
</evidence>
<dbReference type="PANTHER" id="PTHR31985:SF216">
    <property type="entry name" value="TRANSCRIPTION FACTOR AP2-EREBP FAMILY"/>
    <property type="match status" value="1"/>
</dbReference>
<feature type="compositionally biased region" description="Low complexity" evidence="9">
    <location>
        <begin position="138"/>
        <end position="151"/>
    </location>
</feature>
<sequence>MSSRETESSSIHSDSSPSSSSGIQPKSPVPVQNRPKRSRQESNNTKHPIYRGVRMRAWGKWVSEIREPKKKSRIWLGTFSTPEMAARAHDAAALTVKGGSAVLNFPHLADLLPRPATCSASDVQAAAAKAASMDHLSPSAAATSSSSSSSETAEDELSTAATAELGEIVELPSLGESYDSAESRSDFLFVDSVGVDVDGAGWICYPHQWLHEDFVFFASDHLTESVVSGDFGTSSW</sequence>
<proteinExistence type="inferred from homology"/>
<evidence type="ECO:0000256" key="4">
    <source>
        <dbReference type="ARBA" id="ARBA00023125"/>
    </source>
</evidence>
<keyword evidence="5" id="KW-0010">Activator</keyword>
<feature type="region of interest" description="Disordered" evidence="9">
    <location>
        <begin position="138"/>
        <end position="159"/>
    </location>
</feature>
<dbReference type="Proteomes" id="UP000585474">
    <property type="component" value="Unassembled WGS sequence"/>
</dbReference>
<dbReference type="EMBL" id="BJWL01000369">
    <property type="protein sequence ID" value="GFS41246.1"/>
    <property type="molecule type" value="Genomic_DNA"/>
</dbReference>
<reference evidence="13" key="1">
    <citation type="submission" date="2019-07" db="EMBL/GenBank/DDBJ databases">
        <title>De Novo Assembly of kiwifruit Actinidia rufa.</title>
        <authorList>
            <person name="Sugita-Konishi S."/>
            <person name="Sato K."/>
            <person name="Mori E."/>
            <person name="Abe Y."/>
            <person name="Kisaki G."/>
            <person name="Hamano K."/>
            <person name="Suezawa K."/>
            <person name="Otani M."/>
            <person name="Fukuda T."/>
            <person name="Manabe T."/>
            <person name="Gomi K."/>
            <person name="Tabuchi M."/>
            <person name="Akimitsu K."/>
            <person name="Kataoka I."/>
        </authorList>
    </citation>
    <scope>NUCLEOTIDE SEQUENCE [LARGE SCALE GENOMIC DNA]</scope>
    <source>
        <strain evidence="13">cv. Fuchu</strain>
        <strain evidence="12">Fuchu</strain>
    </source>
</reference>
<feature type="domain" description="AP2/ERF" evidence="10">
    <location>
        <begin position="49"/>
        <end position="106"/>
    </location>
</feature>
<dbReference type="Gene3D" id="3.30.730.10">
    <property type="entry name" value="AP2/ERF domain"/>
    <property type="match status" value="1"/>
</dbReference>
<dbReference type="GO" id="GO:0005634">
    <property type="term" value="C:nucleus"/>
    <property type="evidence" value="ECO:0007669"/>
    <property type="project" value="UniProtKB-SubCell"/>
</dbReference>
<comment type="subcellular location">
    <subcellularLocation>
        <location evidence="1">Nucleus</location>
    </subcellularLocation>
</comment>
<dbReference type="SMART" id="SM00380">
    <property type="entry name" value="AP2"/>
    <property type="match status" value="1"/>
</dbReference>
<keyword evidence="7" id="KW-0539">Nucleus</keyword>
<dbReference type="GO" id="GO:0006952">
    <property type="term" value="P:defense response"/>
    <property type="evidence" value="ECO:0007669"/>
    <property type="project" value="UniProtKB-KW"/>
</dbReference>
<dbReference type="GO" id="GO:0003700">
    <property type="term" value="F:DNA-binding transcription factor activity"/>
    <property type="evidence" value="ECO:0007669"/>
    <property type="project" value="InterPro"/>
</dbReference>
<dbReference type="InterPro" id="IPR036955">
    <property type="entry name" value="AP2/ERF_dom_sf"/>
</dbReference>
<dbReference type="GO" id="GO:0003677">
    <property type="term" value="F:DNA binding"/>
    <property type="evidence" value="ECO:0007669"/>
    <property type="project" value="UniProtKB-KW"/>
</dbReference>
<comment type="caution">
    <text evidence="11">The sequence shown here is derived from an EMBL/GenBank/DDBJ whole genome shotgun (WGS) entry which is preliminary data.</text>
</comment>
<dbReference type="OrthoDB" id="1709625at2759"/>
<evidence type="ECO:0000256" key="9">
    <source>
        <dbReference type="SAM" id="MobiDB-lite"/>
    </source>
</evidence>
<evidence type="ECO:0000256" key="7">
    <source>
        <dbReference type="ARBA" id="ARBA00023242"/>
    </source>
</evidence>
<dbReference type="EMBL" id="BJWL01000368">
    <property type="protein sequence ID" value="GFS41241.1"/>
    <property type="molecule type" value="Genomic_DNA"/>
</dbReference>
<evidence type="ECO:0000313" key="11">
    <source>
        <dbReference type="EMBL" id="GFS41241.1"/>
    </source>
</evidence>
<evidence type="ECO:0000259" key="10">
    <source>
        <dbReference type="PROSITE" id="PS51032"/>
    </source>
</evidence>
<comment type="similarity">
    <text evidence="8">Belongs to the AP2/ERF transcription factor family. ERF subfamily.</text>
</comment>
<evidence type="ECO:0000256" key="2">
    <source>
        <dbReference type="ARBA" id="ARBA00022821"/>
    </source>
</evidence>
<keyword evidence="6" id="KW-0804">Transcription</keyword>
<name>A0A7J0DU65_9ERIC</name>
<dbReference type="FunFam" id="3.30.730.10:FF:000001">
    <property type="entry name" value="Ethylene-responsive transcription factor 2"/>
    <property type="match status" value="1"/>
</dbReference>